<feature type="active site" description="Acyl-ester intermediate" evidence="1">
    <location>
        <position position="221"/>
    </location>
</feature>
<dbReference type="Proteomes" id="UP000076502">
    <property type="component" value="Unassembled WGS sequence"/>
</dbReference>
<dbReference type="Gene3D" id="3.90.1300.10">
    <property type="entry name" value="Amidase signature (AS) domain"/>
    <property type="match status" value="1"/>
</dbReference>
<feature type="transmembrane region" description="Helical" evidence="2">
    <location>
        <begin position="6"/>
        <end position="26"/>
    </location>
</feature>
<name>A0A154PFX4_DUFNO</name>
<proteinExistence type="predicted"/>
<keyword evidence="2" id="KW-0472">Membrane</keyword>
<evidence type="ECO:0000313" key="4">
    <source>
        <dbReference type="EMBL" id="KZC10722.1"/>
    </source>
</evidence>
<dbReference type="InterPro" id="IPR023631">
    <property type="entry name" value="Amidase_dom"/>
</dbReference>
<sequence>MVQKILKFWLFLLSCLVTPFIMLQALRKRKQLPPIKNHHLLVSATELARRIRTKEVTSEEVVKAYIERCEDVNPILNAIVETRYEAAIQEARKVDEFLAGTTETVEELARTKPLLGVPMTVKESIAVQGLSHTVGVKKKVPIRADEDADVVTKIREAGAIILLVSNTPELCLAWETSNLVTGSTWNPYDTNRTSGGSSGGEAALLGSAGSVVSLSSDIAGSARFPAMCCGVFGHKPTANSVSSMGHNPTSTDKNWNNYFSIGTMTRYADDLDLIMRIISHSGDVSRRFEQTVSLKNMKFYYLEECCGVTCSISRDMKEPIHKLRMHLETTYGTKVQKVREKIFNNEYFKSLGVSCRIFLEILKFIFRVSPYSLSIIAYGFTKWLYSKFPKSYCNNMADKMASLKKQFEDVLGDNGVLIYPSFITPAHYRYQMYPRIANYTYMMLYNVLGFPVTQCPMGLNRQGLPVGLQIIANPGNDHLTIAMAKEIQNAFGGWQQPPATEITV</sequence>
<evidence type="ECO:0000259" key="3">
    <source>
        <dbReference type="Pfam" id="PF01425"/>
    </source>
</evidence>
<feature type="active site" description="Charge relay system" evidence="1">
    <location>
        <position position="122"/>
    </location>
</feature>
<feature type="domain" description="Amidase" evidence="3">
    <location>
        <begin position="60"/>
        <end position="282"/>
    </location>
</feature>
<reference evidence="4 5" key="1">
    <citation type="submission" date="2015-07" db="EMBL/GenBank/DDBJ databases">
        <title>The genome of Dufourea novaeangliae.</title>
        <authorList>
            <person name="Pan H."/>
            <person name="Kapheim K."/>
        </authorList>
    </citation>
    <scope>NUCLEOTIDE SEQUENCE [LARGE SCALE GENOMIC DNA]</scope>
    <source>
        <strain evidence="4">0120121106</strain>
        <tissue evidence="4">Whole body</tissue>
    </source>
</reference>
<evidence type="ECO:0000256" key="2">
    <source>
        <dbReference type="SAM" id="Phobius"/>
    </source>
</evidence>
<feature type="active site" description="Charge relay system" evidence="1">
    <location>
        <position position="197"/>
    </location>
</feature>
<dbReference type="OrthoDB" id="6428749at2759"/>
<dbReference type="SUPFAM" id="SSF75304">
    <property type="entry name" value="Amidase signature (AS) enzymes"/>
    <property type="match status" value="1"/>
</dbReference>
<keyword evidence="2" id="KW-1133">Transmembrane helix</keyword>
<dbReference type="Pfam" id="PF01425">
    <property type="entry name" value="Amidase"/>
    <property type="match status" value="2"/>
</dbReference>
<dbReference type="InterPro" id="IPR052739">
    <property type="entry name" value="FAAH2"/>
</dbReference>
<dbReference type="AlphaFoldDB" id="A0A154PFX4"/>
<dbReference type="GO" id="GO:0016787">
    <property type="term" value="F:hydrolase activity"/>
    <property type="evidence" value="ECO:0007669"/>
    <property type="project" value="UniProtKB-KW"/>
</dbReference>
<evidence type="ECO:0000256" key="1">
    <source>
        <dbReference type="PIRSR" id="PIRSR001221-1"/>
    </source>
</evidence>
<dbReference type="EMBL" id="KQ434896">
    <property type="protein sequence ID" value="KZC10722.1"/>
    <property type="molecule type" value="Genomic_DNA"/>
</dbReference>
<keyword evidence="5" id="KW-1185">Reference proteome</keyword>
<keyword evidence="2" id="KW-0812">Transmembrane</keyword>
<organism evidence="4 5">
    <name type="scientific">Dufourea novaeangliae</name>
    <name type="common">Sweat bee</name>
    <dbReference type="NCBI Taxonomy" id="178035"/>
    <lineage>
        <taxon>Eukaryota</taxon>
        <taxon>Metazoa</taxon>
        <taxon>Ecdysozoa</taxon>
        <taxon>Arthropoda</taxon>
        <taxon>Hexapoda</taxon>
        <taxon>Insecta</taxon>
        <taxon>Pterygota</taxon>
        <taxon>Neoptera</taxon>
        <taxon>Endopterygota</taxon>
        <taxon>Hymenoptera</taxon>
        <taxon>Apocrita</taxon>
        <taxon>Aculeata</taxon>
        <taxon>Apoidea</taxon>
        <taxon>Anthophila</taxon>
        <taxon>Halictidae</taxon>
        <taxon>Rophitinae</taxon>
        <taxon>Dufourea</taxon>
    </lineage>
</organism>
<dbReference type="PANTHER" id="PTHR43372">
    <property type="entry name" value="FATTY-ACID AMIDE HYDROLASE"/>
    <property type="match status" value="1"/>
</dbReference>
<protein>
    <submittedName>
        <fullName evidence="4">Fatty-acid amide hydrolase 2</fullName>
    </submittedName>
</protein>
<dbReference type="PIRSF" id="PIRSF001221">
    <property type="entry name" value="Amidase_fungi"/>
    <property type="match status" value="1"/>
</dbReference>
<evidence type="ECO:0000313" key="5">
    <source>
        <dbReference type="Proteomes" id="UP000076502"/>
    </source>
</evidence>
<dbReference type="GO" id="GO:0012505">
    <property type="term" value="C:endomembrane system"/>
    <property type="evidence" value="ECO:0007669"/>
    <property type="project" value="TreeGrafter"/>
</dbReference>
<feature type="domain" description="Amidase" evidence="3">
    <location>
        <begin position="390"/>
        <end position="480"/>
    </location>
</feature>
<dbReference type="InterPro" id="IPR036928">
    <property type="entry name" value="AS_sf"/>
</dbReference>
<dbReference type="STRING" id="178035.A0A154PFX4"/>
<keyword evidence="4" id="KW-0378">Hydrolase</keyword>
<accession>A0A154PFX4</accession>
<gene>
    <name evidence="4" type="ORF">WN55_02210</name>
</gene>
<dbReference type="PANTHER" id="PTHR43372:SF2">
    <property type="entry name" value="IP13792P"/>
    <property type="match status" value="1"/>
</dbReference>